<dbReference type="Gene3D" id="3.40.91.80">
    <property type="match status" value="1"/>
</dbReference>
<dbReference type="Proteomes" id="UP001204524">
    <property type="component" value="Unassembled WGS sequence"/>
</dbReference>
<proteinExistence type="predicted"/>
<dbReference type="InterPro" id="IPR038365">
    <property type="entry name" value="EcoRII_C_sf"/>
</dbReference>
<organism evidence="2 3">
    <name type="scientific">Nocardioides pinisoli</name>
    <dbReference type="NCBI Taxonomy" id="2950279"/>
    <lineage>
        <taxon>Bacteria</taxon>
        <taxon>Bacillati</taxon>
        <taxon>Actinomycetota</taxon>
        <taxon>Actinomycetes</taxon>
        <taxon>Propionibacteriales</taxon>
        <taxon>Nocardioidaceae</taxon>
        <taxon>Nocardioides</taxon>
    </lineage>
</organism>
<dbReference type="Pfam" id="PF09019">
    <property type="entry name" value="EcoRII-C"/>
    <property type="match status" value="1"/>
</dbReference>
<dbReference type="InterPro" id="IPR015109">
    <property type="entry name" value="Restrct_endonuc_II_EcoRII_C"/>
</dbReference>
<feature type="domain" description="Restriction endonuclease type II EcoRII C-terminal" evidence="1">
    <location>
        <begin position="242"/>
        <end position="410"/>
    </location>
</feature>
<evidence type="ECO:0000259" key="1">
    <source>
        <dbReference type="Pfam" id="PF09019"/>
    </source>
</evidence>
<evidence type="ECO:0000313" key="2">
    <source>
        <dbReference type="EMBL" id="MCP3420353.1"/>
    </source>
</evidence>
<name>A0ABT1KTH7_9ACTN</name>
<keyword evidence="2" id="KW-0540">Nuclease</keyword>
<protein>
    <submittedName>
        <fullName evidence="2">Type II restriction endonuclease</fullName>
    </submittedName>
</protein>
<sequence length="430" mass="48262">MDGRLREHFSNVAAKRLAAVEVAAVKVSNQHEFNAERSVVEMLGDERAELACEYFYFGDEGEDFVRDEDSTLTYYDSRRAVDHRPAEYRMYYPASSTAMKNAWEGDWLWIARRHDGRLAVIIARDGSESAARLDRLFATGLRERGMPAKGEDNLFGIFDVDSAQDGDLDIADADLLQALGITPSVDNERHLAAMIKKFGGSYPLPTTKRFTTFARSVCAGVDPVGDPDATLFEWFSTTNDLFFIYERHVLQPLLDDVFANRAHIDVDKFFELATKYKNGRFSRAGLSFEHHVEALLKANGVRYGRPKTMKDGSKPDYLMPTLDAYGDADMPDELLTFLAAKTTTKERWRQIVTEATRIGVRHLITMDPGLVPDTLSAMAENNVIPVLPQPVIDMYPGSMRASMMNVADFIALVREREAEAVRLGHIPSAI</sequence>
<gene>
    <name evidence="2" type="ORF">NCI01_00950</name>
</gene>
<keyword evidence="2" id="KW-0255">Endonuclease</keyword>
<dbReference type="InterPro" id="IPR011335">
    <property type="entry name" value="Restrct_endonuc-II-like"/>
</dbReference>
<evidence type="ECO:0000313" key="3">
    <source>
        <dbReference type="Proteomes" id="UP001204524"/>
    </source>
</evidence>
<accession>A0ABT1KTH7</accession>
<dbReference type="GO" id="GO:0004519">
    <property type="term" value="F:endonuclease activity"/>
    <property type="evidence" value="ECO:0007669"/>
    <property type="project" value="UniProtKB-KW"/>
</dbReference>
<comment type="caution">
    <text evidence="2">The sequence shown here is derived from an EMBL/GenBank/DDBJ whole genome shotgun (WGS) entry which is preliminary data.</text>
</comment>
<dbReference type="EMBL" id="JANARS010000001">
    <property type="protein sequence ID" value="MCP3420353.1"/>
    <property type="molecule type" value="Genomic_DNA"/>
</dbReference>
<reference evidence="2 3" key="1">
    <citation type="submission" date="2022-06" db="EMBL/GenBank/DDBJ databases">
        <authorList>
            <person name="So Y."/>
        </authorList>
    </citation>
    <scope>NUCLEOTIDE SEQUENCE [LARGE SCALE GENOMIC DNA]</scope>
    <source>
        <strain evidence="2 3">STR3</strain>
    </source>
</reference>
<keyword evidence="3" id="KW-1185">Reference proteome</keyword>
<dbReference type="RefSeq" id="WP_254179597.1">
    <property type="nucleotide sequence ID" value="NZ_JANARS010000001.1"/>
</dbReference>
<keyword evidence="2" id="KW-0378">Hydrolase</keyword>
<dbReference type="SUPFAM" id="SSF52980">
    <property type="entry name" value="Restriction endonuclease-like"/>
    <property type="match status" value="1"/>
</dbReference>